<name>A0A4D7AVL9_9HYPH</name>
<keyword evidence="1" id="KW-0732">Signal</keyword>
<proteinExistence type="predicted"/>
<feature type="signal peptide" evidence="1">
    <location>
        <begin position="1"/>
        <end position="25"/>
    </location>
</feature>
<feature type="domain" description="AB hydrolase-1" evidence="2">
    <location>
        <begin position="66"/>
        <end position="329"/>
    </location>
</feature>
<dbReference type="EMBL" id="CP039690">
    <property type="protein sequence ID" value="QCI63821.1"/>
    <property type="molecule type" value="Genomic_DNA"/>
</dbReference>
<sequence length="352" mass="38594">MTTKSLIAMAAMAGIALAASTIAAAAQTPPIRSEEFMVPARDAGIEIFVRNKRPEAMTNFSPDRTVVFVHGATYPAHTAFDLRLDGQSWMDYVAARGYDVYLLDLRGYGRSTRPPEMSRPAEASPPIVDTEIARRDVDTVVDFVRQRRGIAQVNLIGWSWGTAIMASYAAENPAKVSRLVLYAPVWLRNTPSPVQVQGQLGAYRTVRRDQALARWLTGVPEAKKAALIPAGWFDAWADATFATDPAGATANPPTLRAPNGVVKDGLAFWSAGRPGYDPARITAPTLLIVGEWDQDTPPYMAQALFPLLTQAAQKRLVLVGEATHTMIMERNRMQLFREVQTFLDEGLQPAQN</sequence>
<evidence type="ECO:0000259" key="2">
    <source>
        <dbReference type="Pfam" id="PF00561"/>
    </source>
</evidence>
<dbReference type="SUPFAM" id="SSF53474">
    <property type="entry name" value="alpha/beta-Hydrolases"/>
    <property type="match status" value="1"/>
</dbReference>
<feature type="chain" id="PRO_5020291585" evidence="1">
    <location>
        <begin position="26"/>
        <end position="352"/>
    </location>
</feature>
<reference evidence="3 4" key="1">
    <citation type="submission" date="2019-04" db="EMBL/GenBank/DDBJ databases">
        <title>Phreatobacter aquaticus sp. nov.</title>
        <authorList>
            <person name="Choi A."/>
        </authorList>
    </citation>
    <scope>NUCLEOTIDE SEQUENCE [LARGE SCALE GENOMIC DNA]</scope>
    <source>
        <strain evidence="3 4">KCTC 52518</strain>
    </source>
</reference>
<dbReference type="Pfam" id="PF00561">
    <property type="entry name" value="Abhydrolase_1"/>
    <property type="match status" value="1"/>
</dbReference>
<dbReference type="KEGG" id="pstg:E8M01_05915"/>
<dbReference type="GO" id="GO:0016787">
    <property type="term" value="F:hydrolase activity"/>
    <property type="evidence" value="ECO:0007669"/>
    <property type="project" value="UniProtKB-KW"/>
</dbReference>
<dbReference type="PANTHER" id="PTHR43194">
    <property type="entry name" value="HYDROLASE ALPHA/BETA FOLD FAMILY"/>
    <property type="match status" value="1"/>
</dbReference>
<gene>
    <name evidence="3" type="ORF">E8M01_05915</name>
</gene>
<evidence type="ECO:0000313" key="4">
    <source>
        <dbReference type="Proteomes" id="UP000298781"/>
    </source>
</evidence>
<dbReference type="Proteomes" id="UP000298781">
    <property type="component" value="Chromosome"/>
</dbReference>
<accession>A0A4D7AVL9</accession>
<dbReference type="AlphaFoldDB" id="A0A4D7AVL9"/>
<evidence type="ECO:0000313" key="3">
    <source>
        <dbReference type="EMBL" id="QCI63821.1"/>
    </source>
</evidence>
<dbReference type="RefSeq" id="WP_136959278.1">
    <property type="nucleotide sequence ID" value="NZ_CP039690.1"/>
</dbReference>
<keyword evidence="3" id="KW-0378">Hydrolase</keyword>
<protein>
    <submittedName>
        <fullName evidence="3">Alpha/beta hydrolase</fullName>
    </submittedName>
</protein>
<organism evidence="3 4">
    <name type="scientific">Phreatobacter stygius</name>
    <dbReference type="NCBI Taxonomy" id="1940610"/>
    <lineage>
        <taxon>Bacteria</taxon>
        <taxon>Pseudomonadati</taxon>
        <taxon>Pseudomonadota</taxon>
        <taxon>Alphaproteobacteria</taxon>
        <taxon>Hyphomicrobiales</taxon>
        <taxon>Phreatobacteraceae</taxon>
        <taxon>Phreatobacter</taxon>
    </lineage>
</organism>
<evidence type="ECO:0000256" key="1">
    <source>
        <dbReference type="SAM" id="SignalP"/>
    </source>
</evidence>
<dbReference type="PANTHER" id="PTHR43194:SF2">
    <property type="entry name" value="PEROXISOMAL MEMBRANE PROTEIN LPX1"/>
    <property type="match status" value="1"/>
</dbReference>
<dbReference type="Gene3D" id="3.40.50.1820">
    <property type="entry name" value="alpha/beta hydrolase"/>
    <property type="match status" value="1"/>
</dbReference>
<keyword evidence="4" id="KW-1185">Reference proteome</keyword>
<dbReference type="InterPro" id="IPR029058">
    <property type="entry name" value="AB_hydrolase_fold"/>
</dbReference>
<dbReference type="OrthoDB" id="5492442at2"/>
<dbReference type="InterPro" id="IPR000073">
    <property type="entry name" value="AB_hydrolase_1"/>
</dbReference>
<dbReference type="InterPro" id="IPR050228">
    <property type="entry name" value="Carboxylesterase_BioH"/>
</dbReference>